<dbReference type="Proteomes" id="UP000326380">
    <property type="component" value="Unassembled WGS sequence"/>
</dbReference>
<proteinExistence type="predicted"/>
<dbReference type="InterPro" id="IPR026341">
    <property type="entry name" value="T9SS_type_B"/>
</dbReference>
<dbReference type="SUPFAM" id="SSF49265">
    <property type="entry name" value="Fibronectin type III"/>
    <property type="match status" value="1"/>
</dbReference>
<dbReference type="InterPro" id="IPR013783">
    <property type="entry name" value="Ig-like_fold"/>
</dbReference>
<name>A0A7L4ZZ14_9BACT</name>
<dbReference type="AlphaFoldDB" id="A0A7L4ZZ14"/>
<sequence>MKCFFVAWLLMLGFAALPAAQAQCNYPVVAGVNANFRVFVPNTTHELQVLCAGSSIELRDASGRTLDPAQVYYKLTDANTCAPTFTPADISTTLTVPNAAGRVRIHQLTPNTSPGGTGGILFVREFEVRPRPTVSTFTVATCGLGRDQVLVTIPPQPGVQYFVQVGNGPRSAATTTGGVYAVPAGAISVTVTANYPDLTVCETVSVPQLIPTAVAQRPVLQRLVVRGNNLVFAIASPGLQADFRYQPLQGGTPVGPPVRADSTSFTLPGAALNSCYSLQLNDACGNTLYTSDPLCPVALTATPGDRRNELSWTIPAGSAVSGYDVLRDNQRLVSLAPGVTTYADAAVTCGRTYRYRVVAKVGAATSLSDVKPVTTAATTAPSVPQLSATFNVANGVELTLLQPAQDTADRLVVRRTLGSSAPQTLTGNRLPIVDQPGAVSLTNAPCYSAQFRDPCGNASAFSASVCPPVLDASAIATDPNGNAVQLRWTEPAGQGTTWAYRLLLLDGNNQVIRSTALTTSTPSASEVSRPTDPQLLRYRLEARSGSLTVFSNVATVAREVRIVVPTAFTPNGDGLNDALLPKGRFLRNVSFTVFDRNGVVVFRGTNPTDGWDGRINGVQAAPQVFTYQVDVVDEAGKRVSQRGTVTLLR</sequence>
<dbReference type="Pfam" id="PF13585">
    <property type="entry name" value="CHU_C"/>
    <property type="match status" value="1"/>
</dbReference>
<protein>
    <submittedName>
        <fullName evidence="1">Gliding motility-associated C-terminal domain-containing protein</fullName>
    </submittedName>
</protein>
<keyword evidence="2" id="KW-1185">Reference proteome</keyword>
<evidence type="ECO:0000313" key="1">
    <source>
        <dbReference type="EMBL" id="KAA9339535.1"/>
    </source>
</evidence>
<dbReference type="NCBIfam" id="TIGR04131">
    <property type="entry name" value="Bac_Flav_CTERM"/>
    <property type="match status" value="1"/>
</dbReference>
<dbReference type="EMBL" id="VTWU01000001">
    <property type="protein sequence ID" value="KAA9339535.1"/>
    <property type="molecule type" value="Genomic_DNA"/>
</dbReference>
<accession>A0A7L4ZZ14</accession>
<organism evidence="1 2">
    <name type="scientific">Hymenobacter busanensis</name>
    <dbReference type="NCBI Taxonomy" id="2607656"/>
    <lineage>
        <taxon>Bacteria</taxon>
        <taxon>Pseudomonadati</taxon>
        <taxon>Bacteroidota</taxon>
        <taxon>Cytophagia</taxon>
        <taxon>Cytophagales</taxon>
        <taxon>Hymenobacteraceae</taxon>
        <taxon>Hymenobacter</taxon>
    </lineage>
</organism>
<dbReference type="Gene3D" id="2.60.40.10">
    <property type="entry name" value="Immunoglobulins"/>
    <property type="match status" value="1"/>
</dbReference>
<comment type="caution">
    <text evidence="1">The sequence shown here is derived from an EMBL/GenBank/DDBJ whole genome shotgun (WGS) entry which is preliminary data.</text>
</comment>
<reference evidence="1 2" key="1">
    <citation type="submission" date="2019-09" db="EMBL/GenBank/DDBJ databases">
        <title>Genome sequence of Hymenobacter sp. M3.</title>
        <authorList>
            <person name="Srinivasan S."/>
        </authorList>
    </citation>
    <scope>NUCLEOTIDE SEQUENCE [LARGE SCALE GENOMIC DNA]</scope>
    <source>
        <strain evidence="1 2">M3</strain>
    </source>
</reference>
<gene>
    <name evidence="1" type="ORF">F0P96_02650</name>
</gene>
<evidence type="ECO:0000313" key="2">
    <source>
        <dbReference type="Proteomes" id="UP000326380"/>
    </source>
</evidence>
<dbReference type="RefSeq" id="WP_151077183.1">
    <property type="nucleotide sequence ID" value="NZ_CP047647.1"/>
</dbReference>
<dbReference type="InterPro" id="IPR036116">
    <property type="entry name" value="FN3_sf"/>
</dbReference>